<evidence type="ECO:0000313" key="1">
    <source>
        <dbReference type="EMBL" id="RRT43223.1"/>
    </source>
</evidence>
<accession>A0A426XUN7</accession>
<evidence type="ECO:0000313" key="2">
    <source>
        <dbReference type="Proteomes" id="UP000287651"/>
    </source>
</evidence>
<dbReference type="EMBL" id="AMZH03017290">
    <property type="protein sequence ID" value="RRT43223.1"/>
    <property type="molecule type" value="Genomic_DNA"/>
</dbReference>
<sequence length="113" mass="12407">MYFGSLVDFGKLSINGLIFRWSEANQELSLELSPQRDSVISLMQMVIDGLEREKKAGAGNATEILRQRAVRERALDPASGWRAAKATVDVAASGEEWLAVAIEEESKVALKVD</sequence>
<protein>
    <submittedName>
        <fullName evidence="1">Uncharacterized protein</fullName>
    </submittedName>
</protein>
<name>A0A426XUN7_ENSVE</name>
<gene>
    <name evidence="1" type="ORF">B296_00027887</name>
</gene>
<reference evidence="1 2" key="1">
    <citation type="journal article" date="2014" name="Agronomy (Basel)">
        <title>A Draft Genome Sequence for Ensete ventricosum, the Drought-Tolerant Tree Against Hunger.</title>
        <authorList>
            <person name="Harrison J."/>
            <person name="Moore K.A."/>
            <person name="Paszkiewicz K."/>
            <person name="Jones T."/>
            <person name="Grant M."/>
            <person name="Ambacheew D."/>
            <person name="Muzemil S."/>
            <person name="Studholme D.J."/>
        </authorList>
    </citation>
    <scope>NUCLEOTIDE SEQUENCE [LARGE SCALE GENOMIC DNA]</scope>
</reference>
<organism evidence="1 2">
    <name type="scientific">Ensete ventricosum</name>
    <name type="common">Abyssinian banana</name>
    <name type="synonym">Musa ensete</name>
    <dbReference type="NCBI Taxonomy" id="4639"/>
    <lineage>
        <taxon>Eukaryota</taxon>
        <taxon>Viridiplantae</taxon>
        <taxon>Streptophyta</taxon>
        <taxon>Embryophyta</taxon>
        <taxon>Tracheophyta</taxon>
        <taxon>Spermatophyta</taxon>
        <taxon>Magnoliopsida</taxon>
        <taxon>Liliopsida</taxon>
        <taxon>Zingiberales</taxon>
        <taxon>Musaceae</taxon>
        <taxon>Ensete</taxon>
    </lineage>
</organism>
<dbReference type="AlphaFoldDB" id="A0A426XUN7"/>
<dbReference type="Proteomes" id="UP000287651">
    <property type="component" value="Unassembled WGS sequence"/>
</dbReference>
<comment type="caution">
    <text evidence="1">The sequence shown here is derived from an EMBL/GenBank/DDBJ whole genome shotgun (WGS) entry which is preliminary data.</text>
</comment>
<proteinExistence type="predicted"/>